<name>A0A6G1IVE2_9PLEO</name>
<dbReference type="InterPro" id="IPR050585">
    <property type="entry name" value="Xaa-Pro_dipeptidyl-ppase/CocE"/>
</dbReference>
<dbReference type="Pfam" id="PF02129">
    <property type="entry name" value="Peptidase_S15"/>
    <property type="match status" value="1"/>
</dbReference>
<dbReference type="Gene3D" id="3.40.50.1820">
    <property type="entry name" value="alpha/beta hydrolase"/>
    <property type="match status" value="1"/>
</dbReference>
<gene>
    <name evidence="3" type="ORF">K458DRAFT_308002</name>
</gene>
<dbReference type="InterPro" id="IPR008979">
    <property type="entry name" value="Galactose-bd-like_sf"/>
</dbReference>
<dbReference type="Proteomes" id="UP000799291">
    <property type="component" value="Unassembled WGS sequence"/>
</dbReference>
<dbReference type="SUPFAM" id="SSF49785">
    <property type="entry name" value="Galactose-binding domain-like"/>
    <property type="match status" value="1"/>
</dbReference>
<dbReference type="InterPro" id="IPR000383">
    <property type="entry name" value="Xaa-Pro-like_dom"/>
</dbReference>
<feature type="domain" description="Xaa-Pro dipeptidyl-peptidase C-terminal" evidence="2">
    <location>
        <begin position="321"/>
        <end position="587"/>
    </location>
</feature>
<dbReference type="EMBL" id="MU005588">
    <property type="protein sequence ID" value="KAF2682212.1"/>
    <property type="molecule type" value="Genomic_DNA"/>
</dbReference>
<evidence type="ECO:0000256" key="1">
    <source>
        <dbReference type="ARBA" id="ARBA00022801"/>
    </source>
</evidence>
<dbReference type="PANTHER" id="PTHR43056">
    <property type="entry name" value="PEPTIDASE S9 PROLYL OLIGOPEPTIDASE"/>
    <property type="match status" value="1"/>
</dbReference>
<dbReference type="InterPro" id="IPR005674">
    <property type="entry name" value="CocE/Ser_esterase"/>
</dbReference>
<dbReference type="PANTHER" id="PTHR43056:SF10">
    <property type="entry name" value="COCE_NOND FAMILY, PUTATIVE (AFU_ORTHOLOGUE AFUA_7G00600)-RELATED"/>
    <property type="match status" value="1"/>
</dbReference>
<dbReference type="InterPro" id="IPR029058">
    <property type="entry name" value="AB_hydrolase_fold"/>
</dbReference>
<evidence type="ECO:0000259" key="2">
    <source>
        <dbReference type="SMART" id="SM00939"/>
    </source>
</evidence>
<evidence type="ECO:0000313" key="4">
    <source>
        <dbReference type="Proteomes" id="UP000799291"/>
    </source>
</evidence>
<dbReference type="SMART" id="SM00939">
    <property type="entry name" value="PepX_C"/>
    <property type="match status" value="1"/>
</dbReference>
<reference evidence="3" key="1">
    <citation type="journal article" date="2020" name="Stud. Mycol.">
        <title>101 Dothideomycetes genomes: a test case for predicting lifestyles and emergence of pathogens.</title>
        <authorList>
            <person name="Haridas S."/>
            <person name="Albert R."/>
            <person name="Binder M."/>
            <person name="Bloem J."/>
            <person name="Labutti K."/>
            <person name="Salamov A."/>
            <person name="Andreopoulos B."/>
            <person name="Baker S."/>
            <person name="Barry K."/>
            <person name="Bills G."/>
            <person name="Bluhm B."/>
            <person name="Cannon C."/>
            <person name="Castanera R."/>
            <person name="Culley D."/>
            <person name="Daum C."/>
            <person name="Ezra D."/>
            <person name="Gonzalez J."/>
            <person name="Henrissat B."/>
            <person name="Kuo A."/>
            <person name="Liang C."/>
            <person name="Lipzen A."/>
            <person name="Lutzoni F."/>
            <person name="Magnuson J."/>
            <person name="Mondo S."/>
            <person name="Nolan M."/>
            <person name="Ohm R."/>
            <person name="Pangilinan J."/>
            <person name="Park H.-J."/>
            <person name="Ramirez L."/>
            <person name="Alfaro M."/>
            <person name="Sun H."/>
            <person name="Tritt A."/>
            <person name="Yoshinaga Y."/>
            <person name="Zwiers L.-H."/>
            <person name="Turgeon B."/>
            <person name="Goodwin S."/>
            <person name="Spatafora J."/>
            <person name="Crous P."/>
            <person name="Grigoriev I."/>
        </authorList>
    </citation>
    <scope>NUCLEOTIDE SEQUENCE</scope>
    <source>
        <strain evidence="3">CBS 122367</strain>
    </source>
</reference>
<dbReference type="GO" id="GO:0008239">
    <property type="term" value="F:dipeptidyl-peptidase activity"/>
    <property type="evidence" value="ECO:0007669"/>
    <property type="project" value="InterPro"/>
</dbReference>
<dbReference type="AlphaFoldDB" id="A0A6G1IVE2"/>
<keyword evidence="4" id="KW-1185">Reference proteome</keyword>
<keyword evidence="1 3" id="KW-0378">Hydrolase</keyword>
<dbReference type="SUPFAM" id="SSF53474">
    <property type="entry name" value="alpha/beta-Hydrolases"/>
    <property type="match status" value="1"/>
</dbReference>
<dbReference type="InterPro" id="IPR013736">
    <property type="entry name" value="Xaa-Pro_dipept_C"/>
</dbReference>
<evidence type="ECO:0000313" key="3">
    <source>
        <dbReference type="EMBL" id="KAF2682212.1"/>
    </source>
</evidence>
<organism evidence="3 4">
    <name type="scientific">Lentithecium fluviatile CBS 122367</name>
    <dbReference type="NCBI Taxonomy" id="1168545"/>
    <lineage>
        <taxon>Eukaryota</taxon>
        <taxon>Fungi</taxon>
        <taxon>Dikarya</taxon>
        <taxon>Ascomycota</taxon>
        <taxon>Pezizomycotina</taxon>
        <taxon>Dothideomycetes</taxon>
        <taxon>Pleosporomycetidae</taxon>
        <taxon>Pleosporales</taxon>
        <taxon>Massarineae</taxon>
        <taxon>Lentitheciaceae</taxon>
        <taxon>Lentithecium</taxon>
    </lineage>
</organism>
<dbReference type="NCBIfam" id="TIGR00976">
    <property type="entry name" value="CocE_NonD"/>
    <property type="match status" value="1"/>
</dbReference>
<protein>
    <submittedName>
        <fullName evidence="3">Alpha/beta-hydrolase</fullName>
    </submittedName>
</protein>
<sequence>MASTVAQYNVGAIEALHTQSSGLDDPRANYNGIDSRTIVLPVGHKKETDCRPFEAETVSDKDIEIPMRDGTILRGDVFRPVGRSSLPAIITFSPYWKSGTGFFDLHLAQGRVGIPRSALSGYQNFEGFDPTEWVNHDYAIGQCQYERRFGFIRKPQNRFWGTSGGLDGHDTVEHVAQLPWCSGRVALAGNSWLAITQWFIAATRSPHLACILPLEGMSDLYREILCRGGVPNLPLLDLLGNALFSKSTCVLPLFNEYWQDKRAKPQLIECPAYVLASMATSLHAVGSIRCFEEIPHKKWLRLHSTQEWHDLYQPDTVADLKRFLDFYTKGIKNDWEQTPQVRISVVRYNQPPVKNIPFDTWPISGTTTARFYLSSNNTLQPEQSSVVAGEQGYQSDITPQQCDADPEEFSFTFTFTERTTLIGFSKAVLYMSCPDHDDMDVYVIIRKADAKGNVLRNVNIPIADLNAVDASVKEEKDVDLVNTHQYVGSMGILRASHRKINERLSTERWAVHDHTSEDKISSGTVTKLEIGMWPAAIQFEAGEKLVVRISGHDMRLADYASLRGASATGNKGRHVLHAGGDYGSYVEVPIVGV</sequence>
<accession>A0A6G1IVE2</accession>
<dbReference type="OrthoDB" id="2578740at2759"/>
<dbReference type="Gene3D" id="2.60.120.260">
    <property type="entry name" value="Galactose-binding domain-like"/>
    <property type="match status" value="1"/>
</dbReference>
<dbReference type="Pfam" id="PF08530">
    <property type="entry name" value="PepX_C"/>
    <property type="match status" value="1"/>
</dbReference>
<dbReference type="Gene3D" id="1.10.3020.20">
    <property type="match status" value="1"/>
</dbReference>
<proteinExistence type="predicted"/>